<dbReference type="EMBL" id="JACYTO010000001">
    <property type="protein sequence ID" value="MBD8502350.1"/>
    <property type="molecule type" value="Genomic_DNA"/>
</dbReference>
<gene>
    <name evidence="4" type="ORF">IFO67_05600</name>
</gene>
<comment type="similarity">
    <text evidence="1">Belongs to the short-chain dehydrogenases/reductases (SDR) family.</text>
</comment>
<protein>
    <submittedName>
        <fullName evidence="4">SDR family oxidoreductase</fullName>
    </submittedName>
</protein>
<comment type="caution">
    <text evidence="4">The sequence shown here is derived from an EMBL/GenBank/DDBJ whole genome shotgun (WGS) entry which is preliminary data.</text>
</comment>
<evidence type="ECO:0000256" key="1">
    <source>
        <dbReference type="ARBA" id="ARBA00006484"/>
    </source>
</evidence>
<evidence type="ECO:0000259" key="3">
    <source>
        <dbReference type="SMART" id="SM00822"/>
    </source>
</evidence>
<organism evidence="4 5">
    <name type="scientific">Thauera sedimentorum</name>
    <dbReference type="NCBI Taxonomy" id="2767595"/>
    <lineage>
        <taxon>Bacteria</taxon>
        <taxon>Pseudomonadati</taxon>
        <taxon>Pseudomonadota</taxon>
        <taxon>Betaproteobacteria</taxon>
        <taxon>Rhodocyclales</taxon>
        <taxon>Zoogloeaceae</taxon>
        <taxon>Thauera</taxon>
    </lineage>
</organism>
<dbReference type="RefSeq" id="WP_187717139.1">
    <property type="nucleotide sequence ID" value="NZ_JACTAH010000001.1"/>
</dbReference>
<dbReference type="PRINTS" id="PR00081">
    <property type="entry name" value="GDHRDH"/>
</dbReference>
<dbReference type="InterPro" id="IPR057326">
    <property type="entry name" value="KR_dom"/>
</dbReference>
<dbReference type="PRINTS" id="PR00080">
    <property type="entry name" value="SDRFAMILY"/>
</dbReference>
<name>A0ABR9B7N0_9RHOO</name>
<proteinExistence type="inferred from homology"/>
<keyword evidence="5" id="KW-1185">Reference proteome</keyword>
<dbReference type="PANTHER" id="PTHR42760">
    <property type="entry name" value="SHORT-CHAIN DEHYDROGENASES/REDUCTASES FAMILY MEMBER"/>
    <property type="match status" value="1"/>
</dbReference>
<dbReference type="InterPro" id="IPR036291">
    <property type="entry name" value="NAD(P)-bd_dom_sf"/>
</dbReference>
<dbReference type="PANTHER" id="PTHR42760:SF133">
    <property type="entry name" value="3-OXOACYL-[ACYL-CARRIER-PROTEIN] REDUCTASE"/>
    <property type="match status" value="1"/>
</dbReference>
<keyword evidence="2" id="KW-0560">Oxidoreductase</keyword>
<dbReference type="SUPFAM" id="SSF51735">
    <property type="entry name" value="NAD(P)-binding Rossmann-fold domains"/>
    <property type="match status" value="1"/>
</dbReference>
<reference evidence="5" key="1">
    <citation type="submission" date="2023-07" db="EMBL/GenBank/DDBJ databases">
        <title>Thauera sp. CAU 1555 isolated from sand of Yaerae Beach.</title>
        <authorList>
            <person name="Kim W."/>
        </authorList>
    </citation>
    <scope>NUCLEOTIDE SEQUENCE [LARGE SCALE GENOMIC DNA]</scope>
    <source>
        <strain evidence="5">CAU 1555</strain>
    </source>
</reference>
<dbReference type="SMART" id="SM00822">
    <property type="entry name" value="PKS_KR"/>
    <property type="match status" value="1"/>
</dbReference>
<evidence type="ECO:0000313" key="5">
    <source>
        <dbReference type="Proteomes" id="UP000603602"/>
    </source>
</evidence>
<dbReference type="Gene3D" id="3.40.50.720">
    <property type="entry name" value="NAD(P)-binding Rossmann-like Domain"/>
    <property type="match status" value="1"/>
</dbReference>
<evidence type="ECO:0000313" key="4">
    <source>
        <dbReference type="EMBL" id="MBD8502350.1"/>
    </source>
</evidence>
<dbReference type="Proteomes" id="UP000603602">
    <property type="component" value="Unassembled WGS sequence"/>
</dbReference>
<feature type="domain" description="Ketoreductase" evidence="3">
    <location>
        <begin position="18"/>
        <end position="204"/>
    </location>
</feature>
<evidence type="ECO:0000256" key="2">
    <source>
        <dbReference type="ARBA" id="ARBA00023002"/>
    </source>
</evidence>
<dbReference type="Pfam" id="PF13561">
    <property type="entry name" value="adh_short_C2"/>
    <property type="match status" value="1"/>
</dbReference>
<accession>A0ABR9B7N0</accession>
<dbReference type="InterPro" id="IPR002347">
    <property type="entry name" value="SDR_fam"/>
</dbReference>
<sequence>MNPSSHPTPTKKGRLAGRCALVTGAGGPMGRAIALRFAAEGASLMLTDISSARLEAAVKETLARYPEVRVASRRADVRLPEEIDAIRRTADAELPPVDILVNVVGGLRGELYQSMFSIDPSRWDETMDLNLKGTLLLSQCFAAGMLERGYGRIVNFCSIAYGGEQGQSAYGAAKAAVASLTRSMALELAPHVNVNCVAPGLIETSVLERMDPKVVDGYREACALRRLGRAEEIAHVALFLASEESSYVTGEIVRVSGGRWPSL</sequence>